<gene>
    <name evidence="3" type="ORF">DC28_01490</name>
</gene>
<keyword evidence="1" id="KW-1133">Transmembrane helix</keyword>
<reference evidence="3 4" key="1">
    <citation type="submission" date="2014-05" db="EMBL/GenBank/DDBJ databases">
        <title>De novo Genome Sequence of Spirocheata sp.</title>
        <authorList>
            <person name="Shivani Y."/>
            <person name="Subhash Y."/>
            <person name="Tushar L."/>
            <person name="Sasikala C."/>
            <person name="Ramana C.V."/>
        </authorList>
    </citation>
    <scope>NUCLEOTIDE SEQUENCE [LARGE SCALE GENOMIC DNA]</scope>
    <source>
        <strain evidence="3 4">JC230</strain>
    </source>
</reference>
<feature type="transmembrane region" description="Helical" evidence="1">
    <location>
        <begin position="105"/>
        <end position="126"/>
    </location>
</feature>
<evidence type="ECO:0000256" key="1">
    <source>
        <dbReference type="SAM" id="Phobius"/>
    </source>
</evidence>
<protein>
    <recommendedName>
        <fullName evidence="2">CAAX prenyl protease 2/Lysostaphin resistance protein A-like domain-containing protein</fullName>
    </recommendedName>
</protein>
<dbReference type="STRING" id="1480694.DC28_01490"/>
<evidence type="ECO:0000313" key="3">
    <source>
        <dbReference type="EMBL" id="KGE73901.1"/>
    </source>
</evidence>
<dbReference type="GO" id="GO:0004175">
    <property type="term" value="F:endopeptidase activity"/>
    <property type="evidence" value="ECO:0007669"/>
    <property type="project" value="UniProtKB-ARBA"/>
</dbReference>
<evidence type="ECO:0000259" key="2">
    <source>
        <dbReference type="Pfam" id="PF02517"/>
    </source>
</evidence>
<dbReference type="RefSeq" id="WP_037544977.1">
    <property type="nucleotide sequence ID" value="NZ_JNUP01000003.1"/>
</dbReference>
<accession>A0A098R2A4</accession>
<keyword evidence="1" id="KW-0812">Transmembrane</keyword>
<feature type="transmembrane region" description="Helical" evidence="1">
    <location>
        <begin position="188"/>
        <end position="214"/>
    </location>
</feature>
<dbReference type="Pfam" id="PF02517">
    <property type="entry name" value="Rce1-like"/>
    <property type="match status" value="1"/>
</dbReference>
<keyword evidence="1" id="KW-0472">Membrane</keyword>
<feature type="transmembrane region" description="Helical" evidence="1">
    <location>
        <begin position="31"/>
        <end position="54"/>
    </location>
</feature>
<comment type="caution">
    <text evidence="3">The sequence shown here is derived from an EMBL/GenBank/DDBJ whole genome shotgun (WGS) entry which is preliminary data.</text>
</comment>
<name>A0A098R2A4_9SPIO</name>
<dbReference type="Proteomes" id="UP000029692">
    <property type="component" value="Unassembled WGS sequence"/>
</dbReference>
<dbReference type="GO" id="GO:0080120">
    <property type="term" value="P:CAAX-box protein maturation"/>
    <property type="evidence" value="ECO:0007669"/>
    <property type="project" value="UniProtKB-ARBA"/>
</dbReference>
<feature type="transmembrane region" description="Helical" evidence="1">
    <location>
        <begin position="226"/>
        <end position="246"/>
    </location>
</feature>
<proteinExistence type="predicted"/>
<feature type="domain" description="CAAX prenyl protease 2/Lysostaphin resistance protein A-like" evidence="2">
    <location>
        <begin position="144"/>
        <end position="238"/>
    </location>
</feature>
<evidence type="ECO:0000313" key="4">
    <source>
        <dbReference type="Proteomes" id="UP000029692"/>
    </source>
</evidence>
<feature type="transmembrane region" description="Helical" evidence="1">
    <location>
        <begin position="7"/>
        <end position="25"/>
    </location>
</feature>
<dbReference type="OrthoDB" id="371054at2"/>
<feature type="transmembrane region" description="Helical" evidence="1">
    <location>
        <begin position="147"/>
        <end position="168"/>
    </location>
</feature>
<feature type="transmembrane region" description="Helical" evidence="1">
    <location>
        <begin position="66"/>
        <end position="90"/>
    </location>
</feature>
<dbReference type="eggNOG" id="COG1266">
    <property type="taxonomic scope" value="Bacteria"/>
</dbReference>
<dbReference type="EMBL" id="JNUP01000003">
    <property type="protein sequence ID" value="KGE73901.1"/>
    <property type="molecule type" value="Genomic_DNA"/>
</dbReference>
<keyword evidence="4" id="KW-1185">Reference proteome</keyword>
<dbReference type="InterPro" id="IPR003675">
    <property type="entry name" value="Rce1/LyrA-like_dom"/>
</dbReference>
<organism evidence="3 4">
    <name type="scientific">Spirochaeta lutea</name>
    <dbReference type="NCBI Taxonomy" id="1480694"/>
    <lineage>
        <taxon>Bacteria</taxon>
        <taxon>Pseudomonadati</taxon>
        <taxon>Spirochaetota</taxon>
        <taxon>Spirochaetia</taxon>
        <taxon>Spirochaetales</taxon>
        <taxon>Spirochaetaceae</taxon>
        <taxon>Spirochaeta</taxon>
    </lineage>
</organism>
<dbReference type="AlphaFoldDB" id="A0A098R2A4"/>
<sequence length="247" mass="26938">MHLILEYVMVLIPGLVLGGVLLWGLKRNSPLWHLGIFIMVFIFTRDAMTPLGLWRIGSQGGIWLRFYPDPLVLAFLGASGVVLVLLFQVASPALAETVVWFRRRWWTGLLVGLAGALVVAAPLLIYQGLAIPLDERGGMVPRGMIPFLLMVTLGGNFLEEVLFRGYVFGWLTTREEVAPGKAAVLSGVLFSFGHLFLAFTVTDLGIGLLVFTLWEGCLAGVVRWHYGVIPAVVTHGLAIFLLAAGVV</sequence>